<dbReference type="PANTHER" id="PTHR11655">
    <property type="entry name" value="60S/50S RIBOSOMAL PROTEIN L6/L9"/>
    <property type="match status" value="1"/>
</dbReference>
<evidence type="ECO:0000313" key="5">
    <source>
        <dbReference type="EMBL" id="GLI59105.1"/>
    </source>
</evidence>
<dbReference type="PANTHER" id="PTHR11655:SF16">
    <property type="entry name" value="60S RIBOSOMAL PROTEIN L9"/>
    <property type="match status" value="1"/>
</dbReference>
<evidence type="ECO:0000313" key="6">
    <source>
        <dbReference type="Proteomes" id="UP001165090"/>
    </source>
</evidence>
<feature type="domain" description="Large ribosomal subunit protein uL6 alpha-beta" evidence="4">
    <location>
        <begin position="14"/>
        <end position="90"/>
    </location>
</feature>
<dbReference type="Gene3D" id="3.90.930.12">
    <property type="entry name" value="Ribosomal protein L6, alpha-beta domain"/>
    <property type="match status" value="2"/>
</dbReference>
<feature type="non-terminal residue" evidence="5">
    <location>
        <position position="1"/>
    </location>
</feature>
<dbReference type="PIRSF" id="PIRSF002162">
    <property type="entry name" value="Ribosomal_L6"/>
    <property type="match status" value="1"/>
</dbReference>
<keyword evidence="6" id="KW-1185">Reference proteome</keyword>
<keyword evidence="2" id="KW-0689">Ribosomal protein</keyword>
<dbReference type="SUPFAM" id="SSF56053">
    <property type="entry name" value="Ribosomal protein L6"/>
    <property type="match status" value="2"/>
</dbReference>
<evidence type="ECO:0000259" key="4">
    <source>
        <dbReference type="Pfam" id="PF00347"/>
    </source>
</evidence>
<dbReference type="InterPro" id="IPR000702">
    <property type="entry name" value="Ribosomal_uL6-like"/>
</dbReference>
<proteinExistence type="inferred from homology"/>
<evidence type="ECO:0000256" key="3">
    <source>
        <dbReference type="ARBA" id="ARBA00023274"/>
    </source>
</evidence>
<dbReference type="InterPro" id="IPR020040">
    <property type="entry name" value="Ribosomal_uL6_a/b-dom"/>
</dbReference>
<evidence type="ECO:0000256" key="1">
    <source>
        <dbReference type="ARBA" id="ARBA00009356"/>
    </source>
</evidence>
<name>A0ABQ5RNJ5_9CHLO</name>
<reference evidence="5 6" key="1">
    <citation type="journal article" date="2023" name="IScience">
        <title>Expanded male sex-determining region conserved during the evolution of homothallism in the green alga Volvox.</title>
        <authorList>
            <person name="Yamamoto K."/>
            <person name="Matsuzaki R."/>
            <person name="Mahakham W."/>
            <person name="Heman W."/>
            <person name="Sekimoto H."/>
            <person name="Kawachi M."/>
            <person name="Minakuchi Y."/>
            <person name="Toyoda A."/>
            <person name="Nozaki H."/>
        </authorList>
    </citation>
    <scope>NUCLEOTIDE SEQUENCE [LARGE SCALE GENOMIC DNA]</scope>
    <source>
        <strain evidence="5 6">NIES-4468</strain>
    </source>
</reference>
<feature type="domain" description="Large ribosomal subunit protein uL6 alpha-beta" evidence="4">
    <location>
        <begin position="102"/>
        <end position="181"/>
    </location>
</feature>
<dbReference type="InterPro" id="IPR036789">
    <property type="entry name" value="Ribosomal_uL6-like_a/b-dom_sf"/>
</dbReference>
<gene>
    <name evidence="5" type="ORF">VaNZ11_000936</name>
</gene>
<accession>A0ABQ5RNJ5</accession>
<comment type="caution">
    <text evidence="5">The sequence shown here is derived from an EMBL/GenBank/DDBJ whole genome shotgun (WGS) entry which is preliminary data.</text>
</comment>
<organism evidence="5 6">
    <name type="scientific">Volvox africanus</name>
    <dbReference type="NCBI Taxonomy" id="51714"/>
    <lineage>
        <taxon>Eukaryota</taxon>
        <taxon>Viridiplantae</taxon>
        <taxon>Chlorophyta</taxon>
        <taxon>core chlorophytes</taxon>
        <taxon>Chlorophyceae</taxon>
        <taxon>CS clade</taxon>
        <taxon>Chlamydomonadales</taxon>
        <taxon>Volvocaceae</taxon>
        <taxon>Volvox</taxon>
    </lineage>
</organism>
<sequence length="193" mass="21862">RKMKQLLSSRTLPIPDGISIEVKGRAVRVKGPRGTLTRDFKHLAVDMFLTEQDGHKLLQVDCHFGKKKRLASIRTVCSHVKNMFTGVTKGFEYKMRLVYAHFPININIENVGKKVEIRNFLGEKRVRVVNMLEGVKIARSDGVKDELVLTGNDLENVSRSAALVSQSCRVRVLDIRKFLDGIYVSERGLLVKD</sequence>
<keyword evidence="3" id="KW-0687">Ribonucleoprotein</keyword>
<comment type="similarity">
    <text evidence="1">Belongs to the universal ribosomal protein uL6 family.</text>
</comment>
<protein>
    <recommendedName>
        <fullName evidence="4">Large ribosomal subunit protein uL6 alpha-beta domain-containing protein</fullName>
    </recommendedName>
</protein>
<dbReference type="Proteomes" id="UP001165090">
    <property type="component" value="Unassembled WGS sequence"/>
</dbReference>
<dbReference type="Pfam" id="PF00347">
    <property type="entry name" value="Ribosomal_L6"/>
    <property type="match status" value="2"/>
</dbReference>
<evidence type="ECO:0000256" key="2">
    <source>
        <dbReference type="ARBA" id="ARBA00022980"/>
    </source>
</evidence>
<dbReference type="EMBL" id="BSDZ01000003">
    <property type="protein sequence ID" value="GLI59105.1"/>
    <property type="molecule type" value="Genomic_DNA"/>
</dbReference>